<feature type="transmembrane region" description="Helical" evidence="1">
    <location>
        <begin position="206"/>
        <end position="228"/>
    </location>
</feature>
<dbReference type="EMBL" id="FNJB01000002">
    <property type="protein sequence ID" value="SDO22967.1"/>
    <property type="molecule type" value="Genomic_DNA"/>
</dbReference>
<dbReference type="RefSeq" id="WP_091370724.1">
    <property type="nucleotide sequence ID" value="NZ_FNDV01000001.1"/>
</dbReference>
<evidence type="ECO:0000256" key="1">
    <source>
        <dbReference type="SAM" id="Phobius"/>
    </source>
</evidence>
<dbReference type="AlphaFoldDB" id="A0A1H0HUY4"/>
<feature type="transmembrane region" description="Helical" evidence="1">
    <location>
        <begin position="63"/>
        <end position="82"/>
    </location>
</feature>
<keyword evidence="1" id="KW-1133">Transmembrane helix</keyword>
<accession>A0A1H0HUY4</accession>
<feature type="transmembrane region" description="Helical" evidence="1">
    <location>
        <begin position="94"/>
        <end position="113"/>
    </location>
</feature>
<keyword evidence="1" id="KW-0472">Membrane</keyword>
<proteinExistence type="predicted"/>
<evidence type="ECO:0000313" key="3">
    <source>
        <dbReference type="Proteomes" id="UP000199651"/>
    </source>
</evidence>
<sequence length="309" mass="32457">MVSEGQTRLMLSSLRGAWTQGRAVERIGYVVGACLFLSGLAHFGVFLVDGGPWEGPVSWRKPVTFGLSFGLALITLVWVTTWIRQSERARSATLWLFTAASVVEVGLISLQAWRGVPSHFNSETGFDRVIATSLAIGGGLILISVLTVTVAALRPDSVARPDMRLAVRAGLLLLVVALLVGAAMIVRGVSAVNAGDPDLAYTTAGAFKPIHAVAMHAVLVLPGIAWLLGFTRWTDLLRLRVVQLGTTGYGLLAVTTGVESALGVSPFSAPLLADVANLVGLVALVSAGVVAIYGVVHFPARDTNPVRTA</sequence>
<feature type="transmembrane region" description="Helical" evidence="1">
    <location>
        <begin position="275"/>
        <end position="296"/>
    </location>
</feature>
<feature type="transmembrane region" description="Helical" evidence="1">
    <location>
        <begin position="133"/>
        <end position="153"/>
    </location>
</feature>
<dbReference type="OrthoDB" id="343560at2"/>
<keyword evidence="3" id="KW-1185">Reference proteome</keyword>
<dbReference type="Proteomes" id="UP000199651">
    <property type="component" value="Unassembled WGS sequence"/>
</dbReference>
<feature type="transmembrane region" description="Helical" evidence="1">
    <location>
        <begin position="27"/>
        <end position="48"/>
    </location>
</feature>
<gene>
    <name evidence="2" type="ORF">SAMN05192558_102273</name>
</gene>
<name>A0A1H0HUY4_9PSEU</name>
<feature type="transmembrane region" description="Helical" evidence="1">
    <location>
        <begin position="165"/>
        <end position="186"/>
    </location>
</feature>
<reference evidence="3" key="1">
    <citation type="submission" date="2016-10" db="EMBL/GenBank/DDBJ databases">
        <authorList>
            <person name="Varghese N."/>
            <person name="Submissions S."/>
        </authorList>
    </citation>
    <scope>NUCLEOTIDE SEQUENCE [LARGE SCALE GENOMIC DNA]</scope>
    <source>
        <strain evidence="3">IBRC-M 10655</strain>
    </source>
</reference>
<keyword evidence="1" id="KW-0812">Transmembrane</keyword>
<evidence type="ECO:0000313" key="2">
    <source>
        <dbReference type="EMBL" id="SDO22967.1"/>
    </source>
</evidence>
<organism evidence="2 3">
    <name type="scientific">Actinokineospora alba</name>
    <dbReference type="NCBI Taxonomy" id="504798"/>
    <lineage>
        <taxon>Bacteria</taxon>
        <taxon>Bacillati</taxon>
        <taxon>Actinomycetota</taxon>
        <taxon>Actinomycetes</taxon>
        <taxon>Pseudonocardiales</taxon>
        <taxon>Pseudonocardiaceae</taxon>
        <taxon>Actinokineospora</taxon>
    </lineage>
</organism>
<protein>
    <submittedName>
        <fullName evidence="2">Uncharacterized protein</fullName>
    </submittedName>
</protein>
<dbReference type="STRING" id="504798.SAMN05421871_10130"/>